<dbReference type="PATRIC" id="fig|320778.3.peg.186"/>
<reference evidence="1 2" key="1">
    <citation type="submission" date="2015-05" db="EMBL/GenBank/DDBJ databases">
        <title>Photobacterium galathea sp. nov.</title>
        <authorList>
            <person name="Machado H."/>
            <person name="Gram L."/>
        </authorList>
    </citation>
    <scope>NUCLEOTIDE SEQUENCE [LARGE SCALE GENOMIC DNA]</scope>
    <source>
        <strain evidence="1 2">DSM 22954</strain>
    </source>
</reference>
<protein>
    <recommendedName>
        <fullName evidence="3">Oxidoreductase</fullName>
    </recommendedName>
</protein>
<dbReference type="SUPFAM" id="SSF56524">
    <property type="entry name" value="Oxidoreductase molybdopterin-binding domain"/>
    <property type="match status" value="1"/>
</dbReference>
<keyword evidence="2" id="KW-1185">Reference proteome</keyword>
<accession>A0A0J1KBD1</accession>
<dbReference type="Proteomes" id="UP000035909">
    <property type="component" value="Unassembled WGS sequence"/>
</dbReference>
<evidence type="ECO:0000313" key="1">
    <source>
        <dbReference type="EMBL" id="KLV11642.1"/>
    </source>
</evidence>
<organism evidence="1 2">
    <name type="scientific">Photobacterium ganghwense</name>
    <dbReference type="NCBI Taxonomy" id="320778"/>
    <lineage>
        <taxon>Bacteria</taxon>
        <taxon>Pseudomonadati</taxon>
        <taxon>Pseudomonadota</taxon>
        <taxon>Gammaproteobacteria</taxon>
        <taxon>Vibrionales</taxon>
        <taxon>Vibrionaceae</taxon>
        <taxon>Photobacterium</taxon>
    </lineage>
</organism>
<dbReference type="Gene3D" id="3.90.420.10">
    <property type="entry name" value="Oxidoreductase, molybdopterin-binding domain"/>
    <property type="match status" value="1"/>
</dbReference>
<dbReference type="InterPro" id="IPR036374">
    <property type="entry name" value="OxRdtase_Mopterin-bd_sf"/>
</dbReference>
<dbReference type="EMBL" id="LDOU01000002">
    <property type="protein sequence ID" value="KLV11642.1"/>
    <property type="molecule type" value="Genomic_DNA"/>
</dbReference>
<dbReference type="AlphaFoldDB" id="A0A0J1KBD1"/>
<sequence>MLLSFPAKAFTPTLHLIGYNAEGKSVDIQLERDRLESLPQSELTTHLPWFEGPSTFTGVRLKTLLEHFSLVHPRIKLSALNNYATDMTLDYIKQYDPLIALKQNGHYLKVRDYGPYWIVISIDEHPETAEMKHLAKMVWQLSRIETY</sequence>
<evidence type="ECO:0000313" key="2">
    <source>
        <dbReference type="Proteomes" id="UP000035909"/>
    </source>
</evidence>
<comment type="caution">
    <text evidence="1">The sequence shown here is derived from an EMBL/GenBank/DDBJ whole genome shotgun (WGS) entry which is preliminary data.</text>
</comment>
<gene>
    <name evidence="1" type="ORF">ABT57_00905</name>
</gene>
<proteinExistence type="predicted"/>
<dbReference type="STRING" id="320778.ABT57_00905"/>
<evidence type="ECO:0008006" key="3">
    <source>
        <dbReference type="Google" id="ProtNLM"/>
    </source>
</evidence>
<name>A0A0J1KBD1_9GAMM</name>